<comment type="caution">
    <text evidence="2">The sequence shown here is derived from an EMBL/GenBank/DDBJ whole genome shotgun (WGS) entry which is preliminary data.</text>
</comment>
<dbReference type="EMBL" id="RYFI01000007">
    <property type="protein sequence ID" value="RXF73758.1"/>
    <property type="molecule type" value="Genomic_DNA"/>
</dbReference>
<dbReference type="Pfam" id="PF08811">
    <property type="entry name" value="DUF1800"/>
    <property type="match status" value="1"/>
</dbReference>
<dbReference type="RefSeq" id="WP_128777204.1">
    <property type="nucleotide sequence ID" value="NZ_RYFI01000007.1"/>
</dbReference>
<accession>A0A4Q0MJM4</accession>
<evidence type="ECO:0000313" key="3">
    <source>
        <dbReference type="Proteomes" id="UP000289708"/>
    </source>
</evidence>
<gene>
    <name evidence="2" type="ORF">EK403_09245</name>
</gene>
<feature type="region of interest" description="Disordered" evidence="1">
    <location>
        <begin position="94"/>
        <end position="163"/>
    </location>
</feature>
<proteinExistence type="predicted"/>
<dbReference type="InterPro" id="IPR014917">
    <property type="entry name" value="DUF1800"/>
</dbReference>
<dbReference type="OrthoDB" id="9772295at2"/>
<dbReference type="AlphaFoldDB" id="A0A4Q0MJM4"/>
<protein>
    <submittedName>
        <fullName evidence="2">DUF1800 domain-containing protein</fullName>
    </submittedName>
</protein>
<feature type="compositionally biased region" description="Basic and acidic residues" evidence="1">
    <location>
        <begin position="127"/>
        <end position="145"/>
    </location>
</feature>
<evidence type="ECO:0000256" key="1">
    <source>
        <dbReference type="SAM" id="MobiDB-lite"/>
    </source>
</evidence>
<keyword evidence="3" id="KW-1185">Reference proteome</keyword>
<sequence>MTVRPADRELFEAQIALSRFGLGARPGDVARIASDPRGAAKAELLARDAALLRDPYLVSTEESARNFIERKTIRAMRNGREIKGTRQVVADMMRAEGRLPPEKKDAKPEPASAKRGSDDDMDMGGGMDRRKAAREDMKGGSEGEKRRRQAAAANLPDPPRSPLGEEAAARYVHARKVDVGFVERLVQFWGNHFTVSSRGGVYVGWIAGAFEREAIRPHALGRFSDMLLAATRHPAMLIYLDNDTSFGPKSEVGERRNKGLNENHARELLELHTVGVDGGYRQEDVIALAKALTGWRRVRRPDAKNHGAFEFDDRAHEPGPQTVMGKVYKQDGVEQGEAILADLARKPSTATHVARRLATAFVADDPPPALVDRLARTFRETDGDLKEVSLALISSDEAWDAPRMKMRSPQEFVFASLRACGAGVEPELLTKGLKTLGQPFWGATSPKGYSLLGRDWIAPDAQTNRLDLAVDIARERADDVDPNGLAEDLLGGVMSDETRTAVKRAGSREQALALLLMSPEMQRR</sequence>
<reference evidence="2 3" key="1">
    <citation type="submission" date="2018-12" db="EMBL/GenBank/DDBJ databases">
        <title>bacterium Hansschlegelia zhihuaiae S113.</title>
        <authorList>
            <person name="He J."/>
        </authorList>
    </citation>
    <scope>NUCLEOTIDE SEQUENCE [LARGE SCALE GENOMIC DNA]</scope>
    <source>
        <strain evidence="2 3">S 113</strain>
    </source>
</reference>
<organism evidence="2 3">
    <name type="scientific">Hansschlegelia zhihuaiae</name>
    <dbReference type="NCBI Taxonomy" id="405005"/>
    <lineage>
        <taxon>Bacteria</taxon>
        <taxon>Pseudomonadati</taxon>
        <taxon>Pseudomonadota</taxon>
        <taxon>Alphaproteobacteria</taxon>
        <taxon>Hyphomicrobiales</taxon>
        <taxon>Methylopilaceae</taxon>
        <taxon>Hansschlegelia</taxon>
    </lineage>
</organism>
<name>A0A4Q0MJM4_9HYPH</name>
<feature type="compositionally biased region" description="Basic and acidic residues" evidence="1">
    <location>
        <begin position="94"/>
        <end position="108"/>
    </location>
</feature>
<dbReference type="Proteomes" id="UP000289708">
    <property type="component" value="Unassembled WGS sequence"/>
</dbReference>
<evidence type="ECO:0000313" key="2">
    <source>
        <dbReference type="EMBL" id="RXF73758.1"/>
    </source>
</evidence>